<evidence type="ECO:0000313" key="8">
    <source>
        <dbReference type="Proteomes" id="UP001212152"/>
    </source>
</evidence>
<keyword evidence="8" id="KW-1185">Reference proteome</keyword>
<comment type="caution">
    <text evidence="7">The sequence shown here is derived from an EMBL/GenBank/DDBJ whole genome shotgun (WGS) entry which is preliminary data.</text>
</comment>
<accession>A0AAD5TEV6</accession>
<evidence type="ECO:0000256" key="3">
    <source>
        <dbReference type="ARBA" id="ARBA00022723"/>
    </source>
</evidence>
<dbReference type="InterPro" id="IPR036866">
    <property type="entry name" value="RibonucZ/Hydroxyglut_hydro"/>
</dbReference>
<feature type="domain" description="Metallo-beta-lactamase" evidence="6">
    <location>
        <begin position="42"/>
        <end position="308"/>
    </location>
</feature>
<organism evidence="7 8">
    <name type="scientific">Geranomyces variabilis</name>
    <dbReference type="NCBI Taxonomy" id="109894"/>
    <lineage>
        <taxon>Eukaryota</taxon>
        <taxon>Fungi</taxon>
        <taxon>Fungi incertae sedis</taxon>
        <taxon>Chytridiomycota</taxon>
        <taxon>Chytridiomycota incertae sedis</taxon>
        <taxon>Chytridiomycetes</taxon>
        <taxon>Spizellomycetales</taxon>
        <taxon>Powellomycetaceae</taxon>
        <taxon>Geranomyces</taxon>
    </lineage>
</organism>
<dbReference type="InterPro" id="IPR001279">
    <property type="entry name" value="Metallo-B-lactamas"/>
</dbReference>
<evidence type="ECO:0000313" key="7">
    <source>
        <dbReference type="EMBL" id="KAJ3170479.1"/>
    </source>
</evidence>
<dbReference type="Proteomes" id="UP001212152">
    <property type="component" value="Unassembled WGS sequence"/>
</dbReference>
<dbReference type="PANTHER" id="PTHR42978">
    <property type="entry name" value="QUORUM-QUENCHING LACTONASE YTNP-RELATED-RELATED"/>
    <property type="match status" value="1"/>
</dbReference>
<gene>
    <name evidence="7" type="ORF">HDU87_008773</name>
</gene>
<dbReference type="Pfam" id="PF00753">
    <property type="entry name" value="Lactamase_B"/>
    <property type="match status" value="1"/>
</dbReference>
<evidence type="ECO:0000256" key="5">
    <source>
        <dbReference type="ARBA" id="ARBA00022833"/>
    </source>
</evidence>
<dbReference type="PANTHER" id="PTHR42978:SF2">
    <property type="entry name" value="102 KBASES UNSTABLE REGION: FROM 1 TO 119443"/>
    <property type="match status" value="1"/>
</dbReference>
<dbReference type="AlphaFoldDB" id="A0AAD5TEV6"/>
<dbReference type="Gene3D" id="3.60.15.10">
    <property type="entry name" value="Ribonuclease Z/Hydroxyacylglutathione hydrolase-like"/>
    <property type="match status" value="1"/>
</dbReference>
<reference evidence="7" key="1">
    <citation type="submission" date="2020-05" db="EMBL/GenBank/DDBJ databases">
        <title>Phylogenomic resolution of chytrid fungi.</title>
        <authorList>
            <person name="Stajich J.E."/>
            <person name="Amses K."/>
            <person name="Simmons R."/>
            <person name="Seto K."/>
            <person name="Myers J."/>
            <person name="Bonds A."/>
            <person name="Quandt C.A."/>
            <person name="Barry K."/>
            <person name="Liu P."/>
            <person name="Grigoriev I."/>
            <person name="Longcore J.E."/>
            <person name="James T.Y."/>
        </authorList>
    </citation>
    <scope>NUCLEOTIDE SEQUENCE</scope>
    <source>
        <strain evidence="7">JEL0379</strain>
    </source>
</reference>
<evidence type="ECO:0000259" key="6">
    <source>
        <dbReference type="SMART" id="SM00849"/>
    </source>
</evidence>
<keyword evidence="5" id="KW-0862">Zinc</keyword>
<evidence type="ECO:0000256" key="2">
    <source>
        <dbReference type="ARBA" id="ARBA00007749"/>
    </source>
</evidence>
<comment type="cofactor">
    <cofactor evidence="1">
        <name>Zn(2+)</name>
        <dbReference type="ChEBI" id="CHEBI:29105"/>
    </cofactor>
</comment>
<evidence type="ECO:0000256" key="1">
    <source>
        <dbReference type="ARBA" id="ARBA00001947"/>
    </source>
</evidence>
<comment type="similarity">
    <text evidence="2">Belongs to the metallo-beta-lactamase superfamily.</text>
</comment>
<dbReference type="SUPFAM" id="SSF56281">
    <property type="entry name" value="Metallo-hydrolase/oxidoreductase"/>
    <property type="match status" value="1"/>
</dbReference>
<dbReference type="SMART" id="SM00849">
    <property type="entry name" value="Lactamase_B"/>
    <property type="match status" value="1"/>
</dbReference>
<dbReference type="InterPro" id="IPR051013">
    <property type="entry name" value="MBL_superfamily_lactonases"/>
</dbReference>
<name>A0AAD5TEV6_9FUNG</name>
<proteinExistence type="inferred from homology"/>
<dbReference type="GO" id="GO:0046872">
    <property type="term" value="F:metal ion binding"/>
    <property type="evidence" value="ECO:0007669"/>
    <property type="project" value="UniProtKB-KW"/>
</dbReference>
<keyword evidence="3" id="KW-0479">Metal-binding</keyword>
<dbReference type="CDD" id="cd07730">
    <property type="entry name" value="metallo-hydrolase-like_MBL-fold"/>
    <property type="match status" value="1"/>
</dbReference>
<dbReference type="EMBL" id="JADGJQ010000095">
    <property type="protein sequence ID" value="KAJ3170479.1"/>
    <property type="molecule type" value="Genomic_DNA"/>
</dbReference>
<keyword evidence="4" id="KW-0378">Hydrolase</keyword>
<protein>
    <recommendedName>
        <fullName evidence="6">Metallo-beta-lactamase domain-containing protein</fullName>
    </recommendedName>
</protein>
<sequence length="325" mass="35465">MTPVVATAAPPRIPLSLHVAGHCQGLERFMFSGGAYAHVDIPSVFVLLNHPVHGYCLYDTGYSQENKRQTEAWPGWVYGAIVPITIKEGHSAREQLQKQGVSPADIKYILISHFHGDHIGGLKDFPNAKFVYFHDSLTRLETLAPIRQTLHAFLPGLLPADFKRRSIALDYPTAGSLSESGIGRTIVQTPEPFGPLGQACIDLFGDGSMLVVPLPGHCTGQLGLIVRNGLVTPLSSPAGSANPGDTGSAFMFVGDACWDSRTVQELALPHPLTFWVVHIDKPAYLQTIKNLHSVWKAGQGSIEIVPAHCRSMVRKWVKPEWNSKL</sequence>
<dbReference type="GO" id="GO:0016787">
    <property type="term" value="F:hydrolase activity"/>
    <property type="evidence" value="ECO:0007669"/>
    <property type="project" value="UniProtKB-KW"/>
</dbReference>
<evidence type="ECO:0000256" key="4">
    <source>
        <dbReference type="ARBA" id="ARBA00022801"/>
    </source>
</evidence>